<dbReference type="OMA" id="CLIKFQK"/>
<dbReference type="SUPFAM" id="SSF48726">
    <property type="entry name" value="Immunoglobulin"/>
    <property type="match status" value="2"/>
</dbReference>
<name>A0A401NQN3_SCYTO</name>
<evidence type="ECO:0000256" key="1">
    <source>
        <dbReference type="SAM" id="Phobius"/>
    </source>
</evidence>
<sequence>MLLSRTLLDLVDKASSQTFDRQKLESHDEMDGRQINIQRIWEGPGLGLQQTKLLLRMPWKHIRLVLLLFLTSDFDAVQSISVTTDQPNVVVNVGNNATLDCTYRTYAESLFSLEWRFAPGPKADAKSDKILYYIDGKTYRIGHQANRIKLIDQNPTHGVASIRIENTQSSDTGRYSCDINNPPDTSGPSEAFINLVVQVPPSTPECKVIGGPYLRNNVTLLCRSEEGWPMPRYTWSEINPSAVKSSSKFTIKDSNKGSLFLRNLTMEHSGTYICVASNVLGERSCQLVLTVTVKNEAGAIVGAVIGTLVGLLLIAVVTYHLLRQKRKNPKVPVVGHELREDAVAPGKEANSHLLTSSVHSHETNTNSMNSKYNIVV</sequence>
<dbReference type="PANTHER" id="PTHR45046:SF1">
    <property type="entry name" value="V-SET AND IMMUNOGLOBULIN DOMAIN-CONTAINING PROTEIN 2"/>
    <property type="match status" value="1"/>
</dbReference>
<dbReference type="EMBL" id="BFAA01000018">
    <property type="protein sequence ID" value="GCB63175.1"/>
    <property type="molecule type" value="Genomic_DNA"/>
</dbReference>
<dbReference type="PANTHER" id="PTHR45046">
    <property type="entry name" value="V-SET AND IMMUNOGLOBULIN DOMAIN-CONTAINING PROTEIN 2"/>
    <property type="match status" value="1"/>
</dbReference>
<dbReference type="AlphaFoldDB" id="A0A401NQN3"/>
<dbReference type="InterPro" id="IPR003598">
    <property type="entry name" value="Ig_sub2"/>
</dbReference>
<dbReference type="InterPro" id="IPR003599">
    <property type="entry name" value="Ig_sub"/>
</dbReference>
<dbReference type="InterPro" id="IPR007110">
    <property type="entry name" value="Ig-like_dom"/>
</dbReference>
<keyword evidence="1" id="KW-1133">Transmembrane helix</keyword>
<keyword evidence="4" id="KW-1185">Reference proteome</keyword>
<evidence type="ECO:0000313" key="3">
    <source>
        <dbReference type="EMBL" id="GCB63175.1"/>
    </source>
</evidence>
<dbReference type="Pfam" id="PF13927">
    <property type="entry name" value="Ig_3"/>
    <property type="match status" value="1"/>
</dbReference>
<accession>A0A401NQN3</accession>
<comment type="caution">
    <text evidence="3">The sequence shown here is derived from an EMBL/GenBank/DDBJ whole genome shotgun (WGS) entry which is preliminary data.</text>
</comment>
<evidence type="ECO:0000259" key="2">
    <source>
        <dbReference type="PROSITE" id="PS50835"/>
    </source>
</evidence>
<dbReference type="SMART" id="SM00409">
    <property type="entry name" value="IG"/>
    <property type="match status" value="2"/>
</dbReference>
<reference evidence="3 4" key="1">
    <citation type="journal article" date="2018" name="Nat. Ecol. Evol.">
        <title>Shark genomes provide insights into elasmobranch evolution and the origin of vertebrates.</title>
        <authorList>
            <person name="Hara Y"/>
            <person name="Yamaguchi K"/>
            <person name="Onimaru K"/>
            <person name="Kadota M"/>
            <person name="Koyanagi M"/>
            <person name="Keeley SD"/>
            <person name="Tatsumi K"/>
            <person name="Tanaka K"/>
            <person name="Motone F"/>
            <person name="Kageyama Y"/>
            <person name="Nozu R"/>
            <person name="Adachi N"/>
            <person name="Nishimura O"/>
            <person name="Nakagawa R"/>
            <person name="Tanegashima C"/>
            <person name="Kiyatake I"/>
            <person name="Matsumoto R"/>
            <person name="Murakumo K"/>
            <person name="Nishida K"/>
            <person name="Terakita A"/>
            <person name="Kuratani S"/>
            <person name="Sato K"/>
            <person name="Hyodo S Kuraku.S."/>
        </authorList>
    </citation>
    <scope>NUCLEOTIDE SEQUENCE [LARGE SCALE GENOMIC DNA]</scope>
</reference>
<dbReference type="Gene3D" id="2.60.40.10">
    <property type="entry name" value="Immunoglobulins"/>
    <property type="match status" value="2"/>
</dbReference>
<keyword evidence="1" id="KW-0812">Transmembrane</keyword>
<dbReference type="OrthoDB" id="190835at2759"/>
<protein>
    <recommendedName>
        <fullName evidence="2">Ig-like domain-containing protein</fullName>
    </recommendedName>
</protein>
<keyword evidence="1" id="KW-0472">Membrane</keyword>
<dbReference type="InterPro" id="IPR036179">
    <property type="entry name" value="Ig-like_dom_sf"/>
</dbReference>
<feature type="domain" description="Ig-like" evidence="2">
    <location>
        <begin position="78"/>
        <end position="194"/>
    </location>
</feature>
<dbReference type="InterPro" id="IPR042475">
    <property type="entry name" value="VSIG2"/>
</dbReference>
<feature type="transmembrane region" description="Helical" evidence="1">
    <location>
        <begin position="299"/>
        <end position="322"/>
    </location>
</feature>
<gene>
    <name evidence="3" type="ORF">scyTo_0000121</name>
</gene>
<dbReference type="SMART" id="SM00408">
    <property type="entry name" value="IGc2"/>
    <property type="match status" value="2"/>
</dbReference>
<evidence type="ECO:0000313" key="4">
    <source>
        <dbReference type="Proteomes" id="UP000288216"/>
    </source>
</evidence>
<proteinExistence type="predicted"/>
<dbReference type="STRING" id="75743.A0A401NQN3"/>
<dbReference type="Proteomes" id="UP000288216">
    <property type="component" value="Unassembled WGS sequence"/>
</dbReference>
<dbReference type="Pfam" id="PF07686">
    <property type="entry name" value="V-set"/>
    <property type="match status" value="1"/>
</dbReference>
<dbReference type="PROSITE" id="PS50835">
    <property type="entry name" value="IG_LIKE"/>
    <property type="match status" value="2"/>
</dbReference>
<dbReference type="InterPro" id="IPR013783">
    <property type="entry name" value="Ig-like_fold"/>
</dbReference>
<organism evidence="3 4">
    <name type="scientific">Scyliorhinus torazame</name>
    <name type="common">Cloudy catshark</name>
    <name type="synonym">Catulus torazame</name>
    <dbReference type="NCBI Taxonomy" id="75743"/>
    <lineage>
        <taxon>Eukaryota</taxon>
        <taxon>Metazoa</taxon>
        <taxon>Chordata</taxon>
        <taxon>Craniata</taxon>
        <taxon>Vertebrata</taxon>
        <taxon>Chondrichthyes</taxon>
        <taxon>Elasmobranchii</taxon>
        <taxon>Galeomorphii</taxon>
        <taxon>Galeoidea</taxon>
        <taxon>Carcharhiniformes</taxon>
        <taxon>Scyliorhinidae</taxon>
        <taxon>Scyliorhinus</taxon>
    </lineage>
</organism>
<dbReference type="InterPro" id="IPR013106">
    <property type="entry name" value="Ig_V-set"/>
</dbReference>
<dbReference type="CDD" id="cd00096">
    <property type="entry name" value="Ig"/>
    <property type="match status" value="1"/>
</dbReference>
<feature type="domain" description="Ig-like" evidence="2">
    <location>
        <begin position="201"/>
        <end position="292"/>
    </location>
</feature>